<sequence>MRKDDKTIENIKMSLKKFQEQYNEGNAHSPEAFVKEFFIDEKDTSLVGSGLNSWCFGIENIKDEINSYWTKEEKHLKHIELDIDDAVINLEGKAAVVSISGKNTRNISEEKTYEDMINKLSKELNADNVSKGTLAKLLNEISEGIVNLNSGEKYISQEEKYIEPFRVTMVMVNTDLNWMIKHMKISFSGNGLEITLNNYNVEDKFKLIPVEKEENLEIEEIQKVLQVFQEAYDKRDVNLVDSYGDELLHKDENLFIFGTDQGENFYGFEEGKELFEGDWKYWGDFNLNKENAYISILDNIAVVYSKAIIKFTWKEDNVSKWPKLNLDYYVNKTEKSNVEIIYKILSSMANCLDIMVNDKENVFCSMKFFGVLIKKDGKWKFNHMHFSDIVE</sequence>
<dbReference type="OrthoDB" id="1876404at2"/>
<dbReference type="InterPro" id="IPR032710">
    <property type="entry name" value="NTF2-like_dom_sf"/>
</dbReference>
<comment type="caution">
    <text evidence="1">The sequence shown here is derived from an EMBL/GenBank/DDBJ whole genome shotgun (WGS) entry which is preliminary data.</text>
</comment>
<reference evidence="1 2" key="1">
    <citation type="journal article" date="2015" name="Infect. Genet. Evol.">
        <title>Genomic sequences of six botulinum neurotoxin-producing strains representing three clostridial species illustrate the mobility and diversity of botulinum neurotoxin genes.</title>
        <authorList>
            <person name="Smith T.J."/>
            <person name="Hill K.K."/>
            <person name="Xie G."/>
            <person name="Foley B.T."/>
            <person name="Williamson C.H."/>
            <person name="Foster J.T."/>
            <person name="Johnson S.L."/>
            <person name="Chertkov O."/>
            <person name="Teshima H."/>
            <person name="Gibbons H.S."/>
            <person name="Johnsky L.A."/>
            <person name="Karavis M.A."/>
            <person name="Smith L.A."/>
        </authorList>
    </citation>
    <scope>NUCLEOTIDE SEQUENCE [LARGE SCALE GENOMIC DNA]</scope>
    <source>
        <strain evidence="1 2">CDC 2741</strain>
    </source>
</reference>
<evidence type="ECO:0000313" key="1">
    <source>
        <dbReference type="EMBL" id="KIE48272.1"/>
    </source>
</evidence>
<dbReference type="SUPFAM" id="SSF54427">
    <property type="entry name" value="NTF2-like"/>
    <property type="match status" value="1"/>
</dbReference>
<dbReference type="EMBL" id="AYSO01000011">
    <property type="protein sequence ID" value="KIE48272.1"/>
    <property type="molecule type" value="Genomic_DNA"/>
</dbReference>
<gene>
    <name evidence="1" type="ORF">U732_4025</name>
</gene>
<dbReference type="AlphaFoldDB" id="A0A0C1R3Y4"/>
<evidence type="ECO:0000313" key="2">
    <source>
        <dbReference type="Proteomes" id="UP000031366"/>
    </source>
</evidence>
<dbReference type="RefSeq" id="WP_039630070.1">
    <property type="nucleotide sequence ID" value="NZ_AYSO01000011.1"/>
</dbReference>
<dbReference type="Gene3D" id="3.10.450.50">
    <property type="match status" value="1"/>
</dbReference>
<proteinExistence type="predicted"/>
<keyword evidence="2" id="KW-1185">Reference proteome</keyword>
<name>A0A0C1R3Y4_9CLOT</name>
<organism evidence="1 2">
    <name type="scientific">Clostridium argentinense CDC 2741</name>
    <dbReference type="NCBI Taxonomy" id="1418104"/>
    <lineage>
        <taxon>Bacteria</taxon>
        <taxon>Bacillati</taxon>
        <taxon>Bacillota</taxon>
        <taxon>Clostridia</taxon>
        <taxon>Eubacteriales</taxon>
        <taxon>Clostridiaceae</taxon>
        <taxon>Clostridium</taxon>
    </lineage>
</organism>
<accession>A0A0C1R3Y4</accession>
<protein>
    <submittedName>
        <fullName evidence="1">SnoaL-like domain protein</fullName>
    </submittedName>
</protein>
<dbReference type="Proteomes" id="UP000031366">
    <property type="component" value="Unassembled WGS sequence"/>
</dbReference>